<evidence type="ECO:0000313" key="2">
    <source>
        <dbReference type="EMBL" id="KAK8507261.1"/>
    </source>
</evidence>
<feature type="compositionally biased region" description="Polar residues" evidence="1">
    <location>
        <begin position="173"/>
        <end position="183"/>
    </location>
</feature>
<feature type="compositionally biased region" description="Polar residues" evidence="1">
    <location>
        <begin position="266"/>
        <end position="275"/>
    </location>
</feature>
<feature type="region of interest" description="Disordered" evidence="1">
    <location>
        <begin position="137"/>
        <end position="183"/>
    </location>
</feature>
<name>A0ABR2BJB6_9ROSI</name>
<sequence length="346" mass="39448">MEEIANTSSDDHLFSDDFFHTDFLTASPSIFLPEESMGAENPTHWKQEHRPWLKESNQANSGNEEVRPMTKLQSATVMRKKKKQDSKERTLYQEVMEEVANKTGEAFLKHYGDDSVHVRFQQLWKSKMTNKKVKLGRLSGKLPPVGPATRVDRTEESGSGSFSKEKDPLPAPSRTTTSIPLQGQSIQFQGFPADQDGNGRISKSAAYRKLRRFGSCRQQQPCRPWLEPAPEMPNSKTQICISKVPKPRKLKLQNPAKKQQLRQPWLKQNESGGSKHQQDEERDSIFECFLHQMVCVFETVHRLVSNTCLYPTLMYGIFSAAKLTEQDGLAQCNGKYFNLKNNVINI</sequence>
<feature type="region of interest" description="Disordered" evidence="1">
    <location>
        <begin position="251"/>
        <end position="277"/>
    </location>
</feature>
<proteinExistence type="predicted"/>
<organism evidence="2 3">
    <name type="scientific">Hibiscus sabdariffa</name>
    <name type="common">roselle</name>
    <dbReference type="NCBI Taxonomy" id="183260"/>
    <lineage>
        <taxon>Eukaryota</taxon>
        <taxon>Viridiplantae</taxon>
        <taxon>Streptophyta</taxon>
        <taxon>Embryophyta</taxon>
        <taxon>Tracheophyta</taxon>
        <taxon>Spermatophyta</taxon>
        <taxon>Magnoliopsida</taxon>
        <taxon>eudicotyledons</taxon>
        <taxon>Gunneridae</taxon>
        <taxon>Pentapetalae</taxon>
        <taxon>rosids</taxon>
        <taxon>malvids</taxon>
        <taxon>Malvales</taxon>
        <taxon>Malvaceae</taxon>
        <taxon>Malvoideae</taxon>
        <taxon>Hibiscus</taxon>
    </lineage>
</organism>
<evidence type="ECO:0000256" key="1">
    <source>
        <dbReference type="SAM" id="MobiDB-lite"/>
    </source>
</evidence>
<reference evidence="2 3" key="1">
    <citation type="journal article" date="2024" name="G3 (Bethesda)">
        <title>Genome assembly of Hibiscus sabdariffa L. provides insights into metabolisms of medicinal natural products.</title>
        <authorList>
            <person name="Kim T."/>
        </authorList>
    </citation>
    <scope>NUCLEOTIDE SEQUENCE [LARGE SCALE GENOMIC DNA]</scope>
    <source>
        <strain evidence="2">TK-2024</strain>
        <tissue evidence="2">Old leaves</tissue>
    </source>
</reference>
<feature type="compositionally biased region" description="Basic and acidic residues" evidence="1">
    <location>
        <begin position="43"/>
        <end position="53"/>
    </location>
</feature>
<dbReference type="EMBL" id="JBBPBM010000109">
    <property type="protein sequence ID" value="KAK8507261.1"/>
    <property type="molecule type" value="Genomic_DNA"/>
</dbReference>
<dbReference type="Gene3D" id="1.10.287.100">
    <property type="match status" value="1"/>
</dbReference>
<protein>
    <submittedName>
        <fullName evidence="2">Uncharacterized protein</fullName>
    </submittedName>
</protein>
<keyword evidence="3" id="KW-1185">Reference proteome</keyword>
<feature type="region of interest" description="Disordered" evidence="1">
    <location>
        <begin position="34"/>
        <end position="89"/>
    </location>
</feature>
<accession>A0ABR2BJB6</accession>
<dbReference type="Proteomes" id="UP001472677">
    <property type="component" value="Unassembled WGS sequence"/>
</dbReference>
<evidence type="ECO:0000313" key="3">
    <source>
        <dbReference type="Proteomes" id="UP001472677"/>
    </source>
</evidence>
<comment type="caution">
    <text evidence="2">The sequence shown here is derived from an EMBL/GenBank/DDBJ whole genome shotgun (WGS) entry which is preliminary data.</text>
</comment>
<gene>
    <name evidence="2" type="ORF">V6N12_008603</name>
</gene>